<proteinExistence type="predicted"/>
<dbReference type="KEGG" id="har:HEAR2245"/>
<dbReference type="HOGENOM" id="CLU_2142443_0_0_4"/>
<dbReference type="EMBL" id="CU207211">
    <property type="protein sequence ID" value="CAL62379.1"/>
    <property type="molecule type" value="Genomic_DNA"/>
</dbReference>
<dbReference type="AlphaFoldDB" id="A4G792"/>
<protein>
    <submittedName>
        <fullName evidence="1">Uncharacterized protein</fullName>
    </submittedName>
</protein>
<evidence type="ECO:0000313" key="2">
    <source>
        <dbReference type="Proteomes" id="UP000006697"/>
    </source>
</evidence>
<dbReference type="Proteomes" id="UP000006697">
    <property type="component" value="Chromosome"/>
</dbReference>
<evidence type="ECO:0000313" key="1">
    <source>
        <dbReference type="EMBL" id="CAL62379.1"/>
    </source>
</evidence>
<keyword evidence="2" id="KW-1185">Reference proteome</keyword>
<gene>
    <name evidence="1" type="ordered locus">HEAR2245</name>
</gene>
<sequence length="112" mass="13010">MTRLQCLKCNHYQLSRKKCKAFPRGIPSKIYDGDFDHTMAFEGDRGIRYVDLEIPASKEDQREKTLKLVRIDFDAGEGVIEHYSLINSETRETTNYLVLSLPEKLRDKRNGS</sequence>
<reference evidence="1 2" key="1">
    <citation type="journal article" date="2007" name="PLoS Genet.">
        <title>A tale of two oxidation states: bacterial colonization of arsenic-rich environments.</title>
        <authorList>
            <person name="Muller D."/>
            <person name="Medigue C."/>
            <person name="Koechler S."/>
            <person name="Barbe V."/>
            <person name="Barakat M."/>
            <person name="Talla E."/>
            <person name="Bonnefoy V."/>
            <person name="Krin E."/>
            <person name="Arsene-Ploetze F."/>
            <person name="Carapito C."/>
            <person name="Chandler M."/>
            <person name="Cournoyer B."/>
            <person name="Cruveiller S."/>
            <person name="Dossat C."/>
            <person name="Duval S."/>
            <person name="Heymann M."/>
            <person name="Leize E."/>
            <person name="Lieutaud A."/>
            <person name="Lievremont D."/>
            <person name="Makita Y."/>
            <person name="Mangenot S."/>
            <person name="Nitschke W."/>
            <person name="Ortet P."/>
            <person name="Perdrial N."/>
            <person name="Schoepp B."/>
            <person name="Siguier N."/>
            <person name="Simeonova D.D."/>
            <person name="Rouy Z."/>
            <person name="Segurens B."/>
            <person name="Turlin E."/>
            <person name="Vallenet D."/>
            <person name="Van Dorsselaer A."/>
            <person name="Weiss S."/>
            <person name="Weissenbach J."/>
            <person name="Lett M.C."/>
            <person name="Danchin A."/>
            <person name="Bertin P.N."/>
        </authorList>
    </citation>
    <scope>NUCLEOTIDE SEQUENCE [LARGE SCALE GENOMIC DNA]</scope>
    <source>
        <strain evidence="2">ULPAs1</strain>
    </source>
</reference>
<name>A4G792_HERAR</name>
<organism evidence="1 2">
    <name type="scientific">Herminiimonas arsenicoxydans</name>
    <dbReference type="NCBI Taxonomy" id="204773"/>
    <lineage>
        <taxon>Bacteria</taxon>
        <taxon>Pseudomonadati</taxon>
        <taxon>Pseudomonadota</taxon>
        <taxon>Betaproteobacteria</taxon>
        <taxon>Burkholderiales</taxon>
        <taxon>Oxalobacteraceae</taxon>
        <taxon>Herminiimonas</taxon>
    </lineage>
</organism>
<dbReference type="OrthoDB" id="5624967at2"/>
<accession>A4G792</accession>